<keyword evidence="2" id="KW-1185">Reference proteome</keyword>
<dbReference type="VEuPathDB" id="FungiDB:VP01_999g2"/>
<proteinExistence type="predicted"/>
<dbReference type="STRING" id="27349.A0A0L6U576"/>
<dbReference type="OrthoDB" id="102260at2759"/>
<organism evidence="1 2">
    <name type="scientific">Puccinia sorghi</name>
    <dbReference type="NCBI Taxonomy" id="27349"/>
    <lineage>
        <taxon>Eukaryota</taxon>
        <taxon>Fungi</taxon>
        <taxon>Dikarya</taxon>
        <taxon>Basidiomycota</taxon>
        <taxon>Pucciniomycotina</taxon>
        <taxon>Pucciniomycetes</taxon>
        <taxon>Pucciniales</taxon>
        <taxon>Pucciniaceae</taxon>
        <taxon>Puccinia</taxon>
    </lineage>
</organism>
<reference evidence="1 2" key="1">
    <citation type="submission" date="2015-08" db="EMBL/GenBank/DDBJ databases">
        <title>Next Generation Sequencing and Analysis of the Genome of Puccinia sorghi L Schw, the Causal Agent of Maize Common Rust.</title>
        <authorList>
            <person name="Rochi L."/>
            <person name="Burguener G."/>
            <person name="Darino M."/>
            <person name="Turjanski A."/>
            <person name="Kreff E."/>
            <person name="Dieguez M.J."/>
            <person name="Sacco F."/>
        </authorList>
    </citation>
    <scope>NUCLEOTIDE SEQUENCE [LARGE SCALE GENOMIC DNA]</scope>
    <source>
        <strain evidence="1 2">RO10H11247</strain>
    </source>
</reference>
<gene>
    <name evidence="1" type="ORF">VP01_999g2</name>
</gene>
<evidence type="ECO:0000313" key="1">
    <source>
        <dbReference type="EMBL" id="KNZ43676.1"/>
    </source>
</evidence>
<sequence length="168" mass="19048">MGALGQWRLLDMIWKKIDNLKQLDTDRRMEEETLKLKCYWLSPHLLPLVTRSVLTLLASVGLHLTIVRSYLQVHGIYLLRHYWGAFIDHGELIRTVLLAELEEDKASSQVYTGSTAFVYLELHSIPQNLGFVVDGERCLTSYKISPFLATSMLSNANSGSVSAIKKLI</sequence>
<dbReference type="EMBL" id="LAVV01015713">
    <property type="protein sequence ID" value="KNZ43676.1"/>
    <property type="molecule type" value="Genomic_DNA"/>
</dbReference>
<evidence type="ECO:0000313" key="2">
    <source>
        <dbReference type="Proteomes" id="UP000037035"/>
    </source>
</evidence>
<dbReference type="Proteomes" id="UP000037035">
    <property type="component" value="Unassembled WGS sequence"/>
</dbReference>
<protein>
    <submittedName>
        <fullName evidence="1">Uncharacterized protein</fullName>
    </submittedName>
</protein>
<dbReference type="AlphaFoldDB" id="A0A0L6U576"/>
<name>A0A0L6U576_9BASI</name>
<accession>A0A0L6U576</accession>
<comment type="caution">
    <text evidence="1">The sequence shown here is derived from an EMBL/GenBank/DDBJ whole genome shotgun (WGS) entry which is preliminary data.</text>
</comment>